<dbReference type="Gene3D" id="3.60.40.10">
    <property type="entry name" value="PPM-type phosphatase domain"/>
    <property type="match status" value="1"/>
</dbReference>
<name>A0ABU1IRF3_9BACL</name>
<evidence type="ECO:0000256" key="1">
    <source>
        <dbReference type="ARBA" id="ARBA00022630"/>
    </source>
</evidence>
<dbReference type="PROSITE" id="PS50112">
    <property type="entry name" value="PAS"/>
    <property type="match status" value="1"/>
</dbReference>
<dbReference type="InterPro" id="IPR036457">
    <property type="entry name" value="PPM-type-like_dom_sf"/>
</dbReference>
<dbReference type="InterPro" id="IPR000014">
    <property type="entry name" value="PAS"/>
</dbReference>
<accession>A0ABU1IRF3</accession>
<dbReference type="Gene3D" id="3.30.450.20">
    <property type="entry name" value="PAS domain"/>
    <property type="match status" value="1"/>
</dbReference>
<keyword evidence="2" id="KW-0288">FMN</keyword>
<keyword evidence="7" id="KW-1185">Reference proteome</keyword>
<reference evidence="6 7" key="1">
    <citation type="submission" date="2023-07" db="EMBL/GenBank/DDBJ databases">
        <title>Genomic Encyclopedia of Type Strains, Phase IV (KMG-IV): sequencing the most valuable type-strain genomes for metagenomic binning, comparative biology and taxonomic classification.</title>
        <authorList>
            <person name="Goeker M."/>
        </authorList>
    </citation>
    <scope>NUCLEOTIDE SEQUENCE [LARGE SCALE GENOMIC DNA]</scope>
    <source>
        <strain evidence="6 7">DSM 45903</strain>
    </source>
</reference>
<dbReference type="Pfam" id="PF13426">
    <property type="entry name" value="PAS_9"/>
    <property type="match status" value="1"/>
</dbReference>
<evidence type="ECO:0000256" key="2">
    <source>
        <dbReference type="ARBA" id="ARBA00022643"/>
    </source>
</evidence>
<evidence type="ECO:0000256" key="3">
    <source>
        <dbReference type="ARBA" id="ARBA00022991"/>
    </source>
</evidence>
<comment type="caution">
    <text evidence="6">The sequence shown here is derived from an EMBL/GenBank/DDBJ whole genome shotgun (WGS) entry which is preliminary data.</text>
</comment>
<dbReference type="SMART" id="SM00331">
    <property type="entry name" value="PP2C_SIG"/>
    <property type="match status" value="1"/>
</dbReference>
<dbReference type="Pfam" id="PF07228">
    <property type="entry name" value="SpoIIE"/>
    <property type="match status" value="1"/>
</dbReference>
<sequence length="365" mass="41137">MADIGMGRWEPGEEVSGLELLLEKQFAAAMDHLPAGVCITDPRLPDNPVIYVNPGFTKLTGYSAEEVVGKNCRFLQCENTDPAAVEKIRSALEKREPVKVVLLNRRKNGVPFWNELKVNPVWDEEGNLVHFVAMQTDVTVRVEAKRDLALAAKVQRTMLPVPMENEFLRLETLYRPYGFISGDSYDFHWNESEEKLFGYLFDVMGHGVATALQTSALRVLFEQVSKKRLSLSEKLSWVNDASLPYLADEYFIAAIAFELNFQQQVLSYAAGGVNYFLASTSGTPEIVSVPGMFLGIFEGTSFEQNDIPFQSGDSFSFFSDGLHELMPSPLEELPSDFDRMVDWLRERSQNPNQRDDISALCLHIK</sequence>
<dbReference type="SMART" id="SM00086">
    <property type="entry name" value="PAC"/>
    <property type="match status" value="1"/>
</dbReference>
<evidence type="ECO:0000259" key="5">
    <source>
        <dbReference type="PROSITE" id="PS50113"/>
    </source>
</evidence>
<dbReference type="NCBIfam" id="TIGR00229">
    <property type="entry name" value="sensory_box"/>
    <property type="match status" value="1"/>
</dbReference>
<keyword evidence="3" id="KW-0157">Chromophore</keyword>
<dbReference type="EMBL" id="JAVDQG010000009">
    <property type="protein sequence ID" value="MDR6227375.1"/>
    <property type="molecule type" value="Genomic_DNA"/>
</dbReference>
<dbReference type="SMART" id="SM00091">
    <property type="entry name" value="PAS"/>
    <property type="match status" value="1"/>
</dbReference>
<keyword evidence="1" id="KW-0285">Flavoprotein</keyword>
<dbReference type="RefSeq" id="WP_309868390.1">
    <property type="nucleotide sequence ID" value="NZ_JAVDQG010000009.1"/>
</dbReference>
<dbReference type="PANTHER" id="PTHR47429:SF2">
    <property type="entry name" value="PROTEIN TWIN LOV 1"/>
    <property type="match status" value="1"/>
</dbReference>
<dbReference type="InterPro" id="IPR000700">
    <property type="entry name" value="PAS-assoc_C"/>
</dbReference>
<feature type="domain" description="PAS" evidence="4">
    <location>
        <begin position="22"/>
        <end position="94"/>
    </location>
</feature>
<feature type="domain" description="PAC" evidence="5">
    <location>
        <begin position="96"/>
        <end position="150"/>
    </location>
</feature>
<dbReference type="Proteomes" id="UP001185012">
    <property type="component" value="Unassembled WGS sequence"/>
</dbReference>
<organism evidence="6 7">
    <name type="scientific">Desmospora profundinema</name>
    <dbReference type="NCBI Taxonomy" id="1571184"/>
    <lineage>
        <taxon>Bacteria</taxon>
        <taxon>Bacillati</taxon>
        <taxon>Bacillota</taxon>
        <taxon>Bacilli</taxon>
        <taxon>Bacillales</taxon>
        <taxon>Thermoactinomycetaceae</taxon>
        <taxon>Desmospora</taxon>
    </lineage>
</organism>
<protein>
    <submittedName>
        <fullName evidence="6">PAS domain S-box-containing protein</fullName>
    </submittedName>
</protein>
<gene>
    <name evidence="6" type="ORF">JOE21_003390</name>
</gene>
<proteinExistence type="predicted"/>
<evidence type="ECO:0000313" key="6">
    <source>
        <dbReference type="EMBL" id="MDR6227375.1"/>
    </source>
</evidence>
<dbReference type="SUPFAM" id="SSF55785">
    <property type="entry name" value="PYP-like sensor domain (PAS domain)"/>
    <property type="match status" value="1"/>
</dbReference>
<dbReference type="InterPro" id="IPR035965">
    <property type="entry name" value="PAS-like_dom_sf"/>
</dbReference>
<dbReference type="PANTHER" id="PTHR47429">
    <property type="entry name" value="PROTEIN TWIN LOV 1"/>
    <property type="match status" value="1"/>
</dbReference>
<dbReference type="CDD" id="cd00130">
    <property type="entry name" value="PAS"/>
    <property type="match status" value="1"/>
</dbReference>
<dbReference type="InterPro" id="IPR001610">
    <property type="entry name" value="PAC"/>
</dbReference>
<dbReference type="InterPro" id="IPR001932">
    <property type="entry name" value="PPM-type_phosphatase-like_dom"/>
</dbReference>
<dbReference type="PROSITE" id="PS50113">
    <property type="entry name" value="PAC"/>
    <property type="match status" value="1"/>
</dbReference>
<evidence type="ECO:0000259" key="4">
    <source>
        <dbReference type="PROSITE" id="PS50112"/>
    </source>
</evidence>
<evidence type="ECO:0000313" key="7">
    <source>
        <dbReference type="Proteomes" id="UP001185012"/>
    </source>
</evidence>